<dbReference type="AlphaFoldDB" id="A0A9W7KX54"/>
<feature type="compositionally biased region" description="Basic residues" evidence="1">
    <location>
        <begin position="162"/>
        <end position="187"/>
    </location>
</feature>
<dbReference type="EMBL" id="BRXW01000223">
    <property type="protein sequence ID" value="GMI15017.1"/>
    <property type="molecule type" value="Genomic_DNA"/>
</dbReference>
<evidence type="ECO:0000313" key="2">
    <source>
        <dbReference type="EMBL" id="GMI15017.1"/>
    </source>
</evidence>
<protein>
    <submittedName>
        <fullName evidence="2">Uncharacterized protein</fullName>
    </submittedName>
</protein>
<proteinExistence type="predicted"/>
<reference evidence="3" key="1">
    <citation type="journal article" date="2023" name="Commun. Biol.">
        <title>Genome analysis of Parmales, the sister group of diatoms, reveals the evolutionary specialization of diatoms from phago-mixotrophs to photoautotrophs.</title>
        <authorList>
            <person name="Ban H."/>
            <person name="Sato S."/>
            <person name="Yoshikawa S."/>
            <person name="Yamada K."/>
            <person name="Nakamura Y."/>
            <person name="Ichinomiya M."/>
            <person name="Sato N."/>
            <person name="Blanc-Mathieu R."/>
            <person name="Endo H."/>
            <person name="Kuwata A."/>
            <person name="Ogata H."/>
        </authorList>
    </citation>
    <scope>NUCLEOTIDE SEQUENCE [LARGE SCALE GENOMIC DNA]</scope>
    <source>
        <strain evidence="3">NIES 3700</strain>
    </source>
</reference>
<dbReference type="Proteomes" id="UP001165122">
    <property type="component" value="Unassembled WGS sequence"/>
</dbReference>
<keyword evidence="3" id="KW-1185">Reference proteome</keyword>
<gene>
    <name evidence="2" type="ORF">TrLO_g2612</name>
</gene>
<evidence type="ECO:0000313" key="3">
    <source>
        <dbReference type="Proteomes" id="UP001165122"/>
    </source>
</evidence>
<organism evidence="2 3">
    <name type="scientific">Triparma laevis f. longispina</name>
    <dbReference type="NCBI Taxonomy" id="1714387"/>
    <lineage>
        <taxon>Eukaryota</taxon>
        <taxon>Sar</taxon>
        <taxon>Stramenopiles</taxon>
        <taxon>Ochrophyta</taxon>
        <taxon>Bolidophyceae</taxon>
        <taxon>Parmales</taxon>
        <taxon>Triparmaceae</taxon>
        <taxon>Triparma</taxon>
    </lineage>
</organism>
<comment type="caution">
    <text evidence="2">The sequence shown here is derived from an EMBL/GenBank/DDBJ whole genome shotgun (WGS) entry which is preliminary data.</text>
</comment>
<name>A0A9W7KX54_9STRA</name>
<evidence type="ECO:0000256" key="1">
    <source>
        <dbReference type="SAM" id="MobiDB-lite"/>
    </source>
</evidence>
<accession>A0A9W7KX54</accession>
<feature type="compositionally biased region" description="Basic and acidic residues" evidence="1">
    <location>
        <begin position="140"/>
        <end position="155"/>
    </location>
</feature>
<sequence length="187" mass="20820">MGLMQTRKCFLCGTGYTGGAHGFGLPGHEDCIKSLEIKVSDFESLSNARKLVNEGTIMSNERPGYAGPNYGYGYDYEVNYSSHYTRTFPTILVKGIPRLVPHSATFRGAKIDKGKGNEVRLEKFLKKVTKKRREIIKKYQDKESTKLEKKEEKAAKKAAPAPKKKAAPKKAASKKAPVKKTKICSEM</sequence>
<feature type="region of interest" description="Disordered" evidence="1">
    <location>
        <begin position="140"/>
        <end position="187"/>
    </location>
</feature>